<name>A0ABQ4KXJ1_SIMTE</name>
<reference evidence="4 5" key="1">
    <citation type="submission" date="2021-03" db="EMBL/GenBank/DDBJ databases">
        <title>Antimicrobial resistance genes in bacteria isolated from Japanese honey, and their potential for conferring macrolide and lincosamide resistance in the American foulbrood pathogen Paenibacillus larvae.</title>
        <authorList>
            <person name="Okamoto M."/>
            <person name="Kumagai M."/>
            <person name="Kanamori H."/>
            <person name="Takamatsu D."/>
        </authorList>
    </citation>
    <scope>NUCLEOTIDE SEQUENCE [LARGE SCALE GENOMIC DNA]</scope>
    <source>
        <strain evidence="4 5">J6TS1</strain>
    </source>
</reference>
<dbReference type="Pfam" id="PF00171">
    <property type="entry name" value="Aldedh"/>
    <property type="match status" value="1"/>
</dbReference>
<dbReference type="Proteomes" id="UP000680670">
    <property type="component" value="Unassembled WGS sequence"/>
</dbReference>
<proteinExistence type="inferred from homology"/>
<evidence type="ECO:0000256" key="1">
    <source>
        <dbReference type="ARBA" id="ARBA00009986"/>
    </source>
</evidence>
<comment type="caution">
    <text evidence="4">The sequence shown here is derived from an EMBL/GenBank/DDBJ whole genome shotgun (WGS) entry which is preliminary data.</text>
</comment>
<protein>
    <recommendedName>
        <fullName evidence="3">Aldehyde dehydrogenase domain-containing protein</fullName>
    </recommendedName>
</protein>
<keyword evidence="5" id="KW-1185">Reference proteome</keyword>
<dbReference type="EMBL" id="BORJ01000006">
    <property type="protein sequence ID" value="GIN96766.1"/>
    <property type="molecule type" value="Genomic_DNA"/>
</dbReference>
<dbReference type="InterPro" id="IPR015590">
    <property type="entry name" value="Aldehyde_DH_dom"/>
</dbReference>
<dbReference type="Gene3D" id="3.40.309.10">
    <property type="entry name" value="Aldehyde Dehydrogenase, Chain A, domain 2"/>
    <property type="match status" value="1"/>
</dbReference>
<dbReference type="PANTHER" id="PTHR42991:SF1">
    <property type="entry name" value="ALDEHYDE DEHYDROGENASE"/>
    <property type="match status" value="1"/>
</dbReference>
<dbReference type="InterPro" id="IPR016163">
    <property type="entry name" value="Ald_DH_C"/>
</dbReference>
<dbReference type="PANTHER" id="PTHR42991">
    <property type="entry name" value="ALDEHYDE DEHYDROGENASE"/>
    <property type="match status" value="1"/>
</dbReference>
<evidence type="ECO:0000313" key="5">
    <source>
        <dbReference type="Proteomes" id="UP000680670"/>
    </source>
</evidence>
<organism evidence="4 5">
    <name type="scientific">Siminovitchia terrae</name>
    <name type="common">Bacillus terrae</name>
    <dbReference type="NCBI Taxonomy" id="1914933"/>
    <lineage>
        <taxon>Bacteria</taxon>
        <taxon>Bacillati</taxon>
        <taxon>Bacillota</taxon>
        <taxon>Bacilli</taxon>
        <taxon>Bacillales</taxon>
        <taxon>Bacillaceae</taxon>
        <taxon>Siminovitchia</taxon>
    </lineage>
</organism>
<comment type="similarity">
    <text evidence="1">Belongs to the aldehyde dehydrogenase family.</text>
</comment>
<evidence type="ECO:0000256" key="2">
    <source>
        <dbReference type="ARBA" id="ARBA00023002"/>
    </source>
</evidence>
<feature type="domain" description="Aldehyde dehydrogenase" evidence="3">
    <location>
        <begin position="2"/>
        <end position="89"/>
    </location>
</feature>
<accession>A0ABQ4KXJ1</accession>
<evidence type="ECO:0000313" key="4">
    <source>
        <dbReference type="EMBL" id="GIN96766.1"/>
    </source>
</evidence>
<dbReference type="InterPro" id="IPR051020">
    <property type="entry name" value="ALDH-related_metabolic_enz"/>
</dbReference>
<keyword evidence="2" id="KW-0560">Oxidoreductase</keyword>
<evidence type="ECO:0000259" key="3">
    <source>
        <dbReference type="Pfam" id="PF00171"/>
    </source>
</evidence>
<sequence length="94" mass="10384">MVVINKVGSVEEAVSYVNDSRFGLQAGIYTNNIKNALKAVNELYVGRVIVNDVPTFRVDQMPYGGVKNSGTGRVGVKYAVEEMKEMKLVVWNQS</sequence>
<dbReference type="InterPro" id="IPR016161">
    <property type="entry name" value="Ald_DH/histidinol_DH"/>
</dbReference>
<dbReference type="SUPFAM" id="SSF53720">
    <property type="entry name" value="ALDH-like"/>
    <property type="match status" value="1"/>
</dbReference>
<gene>
    <name evidence="4" type="ORF">J6TS1_26360</name>
</gene>